<reference evidence="3 4" key="1">
    <citation type="submission" date="2016-05" db="EMBL/GenBank/DDBJ databases">
        <title>Comparative genomics of biotechnologically important yeasts.</title>
        <authorList>
            <consortium name="DOE Joint Genome Institute"/>
            <person name="Riley R."/>
            <person name="Haridas S."/>
            <person name="Wolfe K.H."/>
            <person name="Lopes M.R."/>
            <person name="Hittinger C.T."/>
            <person name="Goker M."/>
            <person name="Salamov A."/>
            <person name="Wisecaver J."/>
            <person name="Long T.M."/>
            <person name="Aerts A.L."/>
            <person name="Barry K."/>
            <person name="Choi C."/>
            <person name="Clum A."/>
            <person name="Coughlan A.Y."/>
            <person name="Deshpande S."/>
            <person name="Douglass A.P."/>
            <person name="Hanson S.J."/>
            <person name="Klenk H.-P."/>
            <person name="LaButti K."/>
            <person name="Lapidus A."/>
            <person name="Lindquist E."/>
            <person name="Lipzen A."/>
            <person name="Meier-kolthoff J.P."/>
            <person name="Ohm R.A."/>
            <person name="Otillar R.P."/>
            <person name="Pangilinan J."/>
            <person name="Peng Y."/>
            <person name="Rokas A."/>
            <person name="Rosa C.A."/>
            <person name="Scheuner C."/>
            <person name="Sibirny A.A."/>
            <person name="Slot J.C."/>
            <person name="Stielow J.B."/>
            <person name="Sun H."/>
            <person name="Kurtzman C.P."/>
            <person name="Blackwell M."/>
            <person name="Grigoriev I.V."/>
            <person name="Jeffries T.W."/>
        </authorList>
    </citation>
    <scope>NUCLEOTIDE SEQUENCE [LARGE SCALE GENOMIC DNA]</scope>
    <source>
        <strain evidence="3 4">NRRL YB-4993</strain>
    </source>
</reference>
<dbReference type="Proteomes" id="UP000092555">
    <property type="component" value="Unassembled WGS sequence"/>
</dbReference>
<dbReference type="GeneID" id="30027078"/>
<comment type="caution">
    <text evidence="3">The sequence shown here is derived from an EMBL/GenBank/DDBJ whole genome shotgun (WGS) entry which is preliminary data.</text>
</comment>
<keyword evidence="1" id="KW-0175">Coiled coil</keyword>
<dbReference type="InterPro" id="IPR021006">
    <property type="entry name" value="Hda2/3"/>
</dbReference>
<dbReference type="Gene3D" id="3.40.50.12360">
    <property type="match status" value="2"/>
</dbReference>
<dbReference type="EMBL" id="LXTC01000001">
    <property type="protein sequence ID" value="OBA24123.1"/>
    <property type="molecule type" value="Genomic_DNA"/>
</dbReference>
<evidence type="ECO:0000313" key="4">
    <source>
        <dbReference type="Proteomes" id="UP000092555"/>
    </source>
</evidence>
<dbReference type="InterPro" id="IPR038609">
    <property type="entry name" value="HDA1_su2/3_sf"/>
</dbReference>
<feature type="compositionally biased region" description="Polar residues" evidence="2">
    <location>
        <begin position="302"/>
        <end position="327"/>
    </location>
</feature>
<protein>
    <submittedName>
        <fullName evidence="3">Uncharacterized protein</fullName>
    </submittedName>
</protein>
<dbReference type="STRING" id="869754.A0A1A0HJY6"/>
<dbReference type="InterPro" id="IPR026216">
    <property type="entry name" value="HDA3"/>
</dbReference>
<evidence type="ECO:0000256" key="2">
    <source>
        <dbReference type="SAM" id="MobiDB-lite"/>
    </source>
</evidence>
<proteinExistence type="predicted"/>
<dbReference type="GO" id="GO:0070823">
    <property type="term" value="C:HDA1 complex"/>
    <property type="evidence" value="ECO:0007669"/>
    <property type="project" value="InterPro"/>
</dbReference>
<dbReference type="Pfam" id="PF11496">
    <property type="entry name" value="HDA2-3"/>
    <property type="match status" value="2"/>
</dbReference>
<organism evidence="3 4">
    <name type="scientific">Metschnikowia bicuspidata var. bicuspidata NRRL YB-4993</name>
    <dbReference type="NCBI Taxonomy" id="869754"/>
    <lineage>
        <taxon>Eukaryota</taxon>
        <taxon>Fungi</taxon>
        <taxon>Dikarya</taxon>
        <taxon>Ascomycota</taxon>
        <taxon>Saccharomycotina</taxon>
        <taxon>Pichiomycetes</taxon>
        <taxon>Metschnikowiaceae</taxon>
        <taxon>Metschnikowia</taxon>
    </lineage>
</organism>
<keyword evidence="4" id="KW-1185">Reference proteome</keyword>
<dbReference type="OrthoDB" id="3647690at2759"/>
<evidence type="ECO:0000313" key="3">
    <source>
        <dbReference type="EMBL" id="OBA24123.1"/>
    </source>
</evidence>
<accession>A0A1A0HJY6</accession>
<sequence>MDLLSILDGTPEPPIVALHLPEINTLGEYHLATPMFEFQKELTDQIVSLHYPDILKYCETDAATHLLHKSLQICVDNCLLVATHPYLLIRHYMPKNLAAKELPAKLAETSGKFSVLRNLVHVVAASAARPAATHVAVVLRNDPRTFDLAEALLLGAAGPRGVVRHVGASVKKDLAKSARSAAREPPAVTVHLLPSDGQLTRTDGALAHVRFDVFVALDCSVDTAHPSVARWRRQGRAPGECAAAVIRLVPMLSVEHCLVDAARRGGAGGGTQRLGRGRGETGGETGGTTEEGIKGTTEGEVSGTTDGEARSTTDGQPAGTNGKATQSIPKSDRLYQLVAGAVCLRDQIGNLPPDLHPIYKQNLSYLAPTFFDHALRPGPDFAPWPLPELCRIPRFLPADVERSLLTEVVYHYTPYDTPPDALDLALAAGPPAHKRRSYYDAKRLQLDYVTNPLRNDYNTLSGIHNHHARPAGGAPHEGVLTHLLVSQLNCNYTALALLKQEHDAYAAHAAPPHHAACGRRVADTKKALALVLEDVDHAEQRLAVTQKKTAKRAHENTALADRHKRLKADLAGLADRGDVRDNALRRSFVQRQLRIWDLQHDVKALVATRAARADDKSYMRKEAANCEAAMAQSQAQIAELEADIVLLQGKLALLAELEAQAQRAFYDQRAALQAQIAAAKTDNAALRARLAKTLAYLKETSHLKKRKGRGLTPSAR</sequence>
<gene>
    <name evidence="3" type="ORF">METBIDRAFT_118204</name>
</gene>
<feature type="region of interest" description="Disordered" evidence="2">
    <location>
        <begin position="265"/>
        <end position="327"/>
    </location>
</feature>
<feature type="coiled-coil region" evidence="1">
    <location>
        <begin position="621"/>
        <end position="689"/>
    </location>
</feature>
<dbReference type="RefSeq" id="XP_018714604.1">
    <property type="nucleotide sequence ID" value="XM_018854102.1"/>
</dbReference>
<evidence type="ECO:0000256" key="1">
    <source>
        <dbReference type="SAM" id="Coils"/>
    </source>
</evidence>
<dbReference type="AlphaFoldDB" id="A0A1A0HJY6"/>
<dbReference type="PRINTS" id="PR02093">
    <property type="entry name" value="HDA1SUBUNIT3"/>
</dbReference>
<feature type="compositionally biased region" description="Low complexity" evidence="2">
    <location>
        <begin position="287"/>
        <end position="300"/>
    </location>
</feature>
<name>A0A1A0HJY6_9ASCO</name>